<evidence type="ECO:0000256" key="7">
    <source>
        <dbReference type="ARBA" id="ARBA00061750"/>
    </source>
</evidence>
<keyword evidence="12" id="KW-1185">Reference proteome</keyword>
<evidence type="ECO:0000256" key="6">
    <source>
        <dbReference type="ARBA" id="ARBA00047992"/>
    </source>
</evidence>
<feature type="binding site" evidence="8">
    <location>
        <begin position="244"/>
        <end position="245"/>
    </location>
    <ligand>
        <name>D-ribose 5-phosphate</name>
        <dbReference type="ChEBI" id="CHEBI:78346"/>
    </ligand>
</feature>
<dbReference type="Proteomes" id="UP000273119">
    <property type="component" value="Unassembled WGS sequence"/>
</dbReference>
<keyword evidence="4 8" id="KW-0456">Lyase</keyword>
<dbReference type="InterPro" id="IPR011060">
    <property type="entry name" value="RibuloseP-bd_barrel"/>
</dbReference>
<dbReference type="UniPathway" id="UPA00245"/>
<dbReference type="GO" id="GO:0036381">
    <property type="term" value="F:pyridoxal 5'-phosphate synthase (glutamine hydrolysing) activity"/>
    <property type="evidence" value="ECO:0007669"/>
    <property type="project" value="UniProtKB-UniRule"/>
</dbReference>
<evidence type="ECO:0000313" key="11">
    <source>
        <dbReference type="EMBL" id="RKW71219.1"/>
    </source>
</evidence>
<evidence type="ECO:0000256" key="4">
    <source>
        <dbReference type="ARBA" id="ARBA00023239"/>
    </source>
</evidence>
<comment type="similarity">
    <text evidence="2 8 9">Belongs to the PdxS/SNZ family.</text>
</comment>
<feature type="binding site" evidence="8">
    <location>
        <position position="162"/>
    </location>
    <ligand>
        <name>D-ribose 5-phosphate</name>
        <dbReference type="ChEBI" id="CHEBI:78346"/>
    </ligand>
</feature>
<dbReference type="PROSITE" id="PS51129">
    <property type="entry name" value="PDXS_SNZ_2"/>
    <property type="match status" value="1"/>
</dbReference>
<proteinExistence type="inferred from homology"/>
<evidence type="ECO:0000313" key="12">
    <source>
        <dbReference type="Proteomes" id="UP000273119"/>
    </source>
</evidence>
<dbReference type="HAMAP" id="MF_01824">
    <property type="entry name" value="PdxS"/>
    <property type="match status" value="1"/>
</dbReference>
<dbReference type="AlphaFoldDB" id="A0A496PL30"/>
<keyword evidence="3 8" id="KW-0663">Pyridoxal phosphate</keyword>
<feature type="binding site" evidence="8">
    <location>
        <position position="174"/>
    </location>
    <ligand>
        <name>D-glyceraldehyde 3-phosphate</name>
        <dbReference type="ChEBI" id="CHEBI:59776"/>
    </ligand>
</feature>
<gene>
    <name evidence="8" type="primary">pdxS</name>
    <name evidence="11" type="ORF">DWQ67_05395</name>
</gene>
<dbReference type="InterPro" id="IPR013785">
    <property type="entry name" value="Aldolase_TIM"/>
</dbReference>
<feature type="binding site" evidence="8">
    <location>
        <position position="33"/>
    </location>
    <ligand>
        <name>D-ribose 5-phosphate</name>
        <dbReference type="ChEBI" id="CHEBI:78346"/>
    </ligand>
</feature>
<evidence type="ECO:0000259" key="10">
    <source>
        <dbReference type="Pfam" id="PF01680"/>
    </source>
</evidence>
<dbReference type="GO" id="GO:0042823">
    <property type="term" value="P:pyridoxal phosphate biosynthetic process"/>
    <property type="evidence" value="ECO:0007669"/>
    <property type="project" value="UniProtKB-UniRule"/>
</dbReference>
<dbReference type="NCBIfam" id="NF003215">
    <property type="entry name" value="PRK04180.1"/>
    <property type="match status" value="1"/>
</dbReference>
<dbReference type="GO" id="GO:0006520">
    <property type="term" value="P:amino acid metabolic process"/>
    <property type="evidence" value="ECO:0007669"/>
    <property type="project" value="TreeGrafter"/>
</dbReference>
<comment type="subunit">
    <text evidence="7">Homohexamer and homododecamer. In the presence of PdxT, forms a dodecamer of heterodimers.</text>
</comment>
<keyword evidence="5 8" id="KW-0704">Schiff base</keyword>
<dbReference type="EC" id="4.3.3.6" evidence="8"/>
<name>A0A496PL30_9MICC</name>
<comment type="function">
    <text evidence="8">Catalyzes the formation of pyridoxal 5'-phosphate from ribose 5-phosphate (RBP), glyceraldehyde 3-phosphate (G3P) and ammonia. The ammonia is provided by the PdxT subunit. Can also use ribulose 5-phosphate and dihydroxyacetone phosphate as substrates, resulting from enzyme-catalyzed isomerization of RBP and G3P, respectively.</text>
</comment>
<dbReference type="PROSITE" id="PS01235">
    <property type="entry name" value="PDXS_SNZ_1"/>
    <property type="match status" value="1"/>
</dbReference>
<feature type="active site" description="Schiff-base intermediate with D-ribose 5-phosphate" evidence="8">
    <location>
        <position position="90"/>
    </location>
</feature>
<dbReference type="CDD" id="cd04727">
    <property type="entry name" value="pdxS"/>
    <property type="match status" value="1"/>
</dbReference>
<comment type="caution">
    <text evidence="11">The sequence shown here is derived from an EMBL/GenBank/DDBJ whole genome shotgun (WGS) entry which is preliminary data.</text>
</comment>
<feature type="binding site" evidence="8">
    <location>
        <position position="223"/>
    </location>
    <ligand>
        <name>D-ribose 5-phosphate</name>
        <dbReference type="ChEBI" id="CHEBI:78346"/>
    </ligand>
</feature>
<evidence type="ECO:0000256" key="2">
    <source>
        <dbReference type="ARBA" id="ARBA00007281"/>
    </source>
</evidence>
<dbReference type="RefSeq" id="WP_121484553.1">
    <property type="nucleotide sequence ID" value="NZ_QQXL01000002.1"/>
</dbReference>
<evidence type="ECO:0000256" key="9">
    <source>
        <dbReference type="PROSITE-ProRule" id="PRU00481"/>
    </source>
</evidence>
<dbReference type="Gene3D" id="3.20.20.70">
    <property type="entry name" value="Aldolase class I"/>
    <property type="match status" value="1"/>
</dbReference>
<dbReference type="PANTHER" id="PTHR31829:SF0">
    <property type="entry name" value="PYRIDOXAL 5'-PHOSPHATE SYNTHASE SUBUNIT SNZ1-RELATED"/>
    <property type="match status" value="1"/>
</dbReference>
<reference evidence="11 12" key="1">
    <citation type="submission" date="2018-07" db="EMBL/GenBank/DDBJ databases">
        <title>Arthrobacter sp. nov., isolated from raw cow's milk with high bacterial count.</title>
        <authorList>
            <person name="Hahne J."/>
            <person name="Isele D."/>
            <person name="Lipski A."/>
        </authorList>
    </citation>
    <scope>NUCLEOTIDE SEQUENCE [LARGE SCALE GENOMIC DNA]</scope>
    <source>
        <strain evidence="11 12">JZ R-183</strain>
    </source>
</reference>
<dbReference type="PANTHER" id="PTHR31829">
    <property type="entry name" value="PYRIDOXAL 5'-PHOSPHATE SYNTHASE SUBUNIT SNZ1-RELATED"/>
    <property type="match status" value="1"/>
</dbReference>
<dbReference type="SUPFAM" id="SSF51366">
    <property type="entry name" value="Ribulose-phoshate binding barrel"/>
    <property type="match status" value="1"/>
</dbReference>
<dbReference type="EMBL" id="QQXL01000002">
    <property type="protein sequence ID" value="RKW71219.1"/>
    <property type="molecule type" value="Genomic_DNA"/>
</dbReference>
<accession>A0A496PL30</accession>
<dbReference type="InterPro" id="IPR033755">
    <property type="entry name" value="PdxS/SNZ_N"/>
</dbReference>
<dbReference type="GO" id="GO:0008615">
    <property type="term" value="P:pyridoxine biosynthetic process"/>
    <property type="evidence" value="ECO:0007669"/>
    <property type="project" value="TreeGrafter"/>
</dbReference>
<comment type="pathway">
    <text evidence="1 8">Cofactor biosynthesis; pyridoxal 5'-phosphate biosynthesis.</text>
</comment>
<dbReference type="PIRSF" id="PIRSF029271">
    <property type="entry name" value="Pdx1"/>
    <property type="match status" value="1"/>
</dbReference>
<dbReference type="Pfam" id="PF01680">
    <property type="entry name" value="SOR_SNZ"/>
    <property type="match status" value="1"/>
</dbReference>
<dbReference type="NCBIfam" id="TIGR00343">
    <property type="entry name" value="pyridoxal 5'-phosphate synthase lyase subunit PdxS"/>
    <property type="match status" value="1"/>
</dbReference>
<evidence type="ECO:0000256" key="1">
    <source>
        <dbReference type="ARBA" id="ARBA00004737"/>
    </source>
</evidence>
<comment type="catalytic activity">
    <reaction evidence="6 8">
        <text>aldehydo-D-ribose 5-phosphate + D-glyceraldehyde 3-phosphate + L-glutamine = pyridoxal 5'-phosphate + L-glutamate + phosphate + 3 H2O + H(+)</text>
        <dbReference type="Rhea" id="RHEA:31507"/>
        <dbReference type="ChEBI" id="CHEBI:15377"/>
        <dbReference type="ChEBI" id="CHEBI:15378"/>
        <dbReference type="ChEBI" id="CHEBI:29985"/>
        <dbReference type="ChEBI" id="CHEBI:43474"/>
        <dbReference type="ChEBI" id="CHEBI:58273"/>
        <dbReference type="ChEBI" id="CHEBI:58359"/>
        <dbReference type="ChEBI" id="CHEBI:59776"/>
        <dbReference type="ChEBI" id="CHEBI:597326"/>
        <dbReference type="EC" id="4.3.3.6"/>
    </reaction>
</comment>
<evidence type="ECO:0000256" key="5">
    <source>
        <dbReference type="ARBA" id="ARBA00023270"/>
    </source>
</evidence>
<feature type="domain" description="PdxS/SNZ N-terminal" evidence="10">
    <location>
        <begin position="17"/>
        <end position="221"/>
    </location>
</feature>
<dbReference type="InterPro" id="IPR001852">
    <property type="entry name" value="PdxS/SNZ"/>
</dbReference>
<sequence length="303" mass="32094">MSSTPQNPIDRSFGGTRVKRGMATMLKGGVIMDVVTPEQARIAEDAGAVAVMALERVPADIRAQGGVSRMSDPDMIQGIIDTVSIPVMAKARIGHFVEAQVLQSLGVDYIDESEVLSPADYENHIDKHAFTVPFVCGATNLGEALRRLTEGAAMIRSKGEAGTGDVSNATTHMRKIRSQMGRLTTLSEDELYVAAKELQAPYELVAEVARTGELPVVLFTAGGIATPADAAMMMQLGAQGVFVGSGIFKSGNPAQRAAAIVKATTFYDDPSVIAEVSRGLGEAMVGINVPDIPVPHRLSERGW</sequence>
<evidence type="ECO:0000256" key="8">
    <source>
        <dbReference type="HAMAP-Rule" id="MF_01824"/>
    </source>
</evidence>
<protein>
    <recommendedName>
        <fullName evidence="8">Pyridoxal 5'-phosphate synthase subunit PdxS</fullName>
        <shortName evidence="8">PLP synthase subunit PdxS</shortName>
        <ecNumber evidence="8">4.3.3.6</ecNumber>
    </recommendedName>
    <alternativeName>
        <fullName evidence="8">Pdx1</fullName>
    </alternativeName>
</protein>
<evidence type="ECO:0000256" key="3">
    <source>
        <dbReference type="ARBA" id="ARBA00022898"/>
    </source>
</evidence>
<organism evidence="11 12">
    <name type="scientific">Galactobacter caseinivorans</name>
    <dbReference type="NCBI Taxonomy" id="2676123"/>
    <lineage>
        <taxon>Bacteria</taxon>
        <taxon>Bacillati</taxon>
        <taxon>Actinomycetota</taxon>
        <taxon>Actinomycetes</taxon>
        <taxon>Micrococcales</taxon>
        <taxon>Micrococcaceae</taxon>
        <taxon>Galactobacter</taxon>
    </lineage>
</organism>
<dbReference type="FunFam" id="3.20.20.70:FF:000001">
    <property type="entry name" value="Pyridoxine biosynthesis protein PDX1"/>
    <property type="match status" value="1"/>
</dbReference>